<accession>A0ABP6AZM2</accession>
<dbReference type="InterPro" id="IPR008930">
    <property type="entry name" value="Terpenoid_cyclase/PrenylTrfase"/>
</dbReference>
<dbReference type="SUPFAM" id="SSF48239">
    <property type="entry name" value="Terpenoid cyclases/Protein prenyltransferases"/>
    <property type="match status" value="1"/>
</dbReference>
<dbReference type="Proteomes" id="UP001499978">
    <property type="component" value="Unassembled WGS sequence"/>
</dbReference>
<sequence length="332" mass="34221">MNPHTAAVAGAEFLSRAARDGRWSAFHLYPGISDEWVTGYVAATIGEAGAPGADEILATGRRGLAGRQRPDGRYGFNARAIGDADSTLWALRVAALPAGTAGVDVAAAHAALAEHQRPAGIATYAADEPIRTIIEAGPERAMKGWCAPHPCVTAVAAGLATTAPDARAALIDQQQRDGGWPAYWWTDPEYTAGHAAEALAAAGQPAASAAAGRAAAWAASRLHVDGSVRTGRFPNGSAFATALALRALTAGRGPANASAAATAWLCRHLRLDGSWQPSAVLRVPDPDDPDPDASGITRWVPDGRKEGAIVLDRTGVFTTATVVAALTRAAHR</sequence>
<name>A0ABP6AZM2_9ACTN</name>
<dbReference type="Gene3D" id="1.50.10.20">
    <property type="match status" value="2"/>
</dbReference>
<dbReference type="EMBL" id="BAAARY010000016">
    <property type="protein sequence ID" value="GAA2529186.1"/>
    <property type="molecule type" value="Genomic_DNA"/>
</dbReference>
<evidence type="ECO:0000313" key="2">
    <source>
        <dbReference type="Proteomes" id="UP001499978"/>
    </source>
</evidence>
<organism evidence="1 2">
    <name type="scientific">Pilimelia columellifera subsp. columellifera</name>
    <dbReference type="NCBI Taxonomy" id="706583"/>
    <lineage>
        <taxon>Bacteria</taxon>
        <taxon>Bacillati</taxon>
        <taxon>Actinomycetota</taxon>
        <taxon>Actinomycetes</taxon>
        <taxon>Micromonosporales</taxon>
        <taxon>Micromonosporaceae</taxon>
        <taxon>Pilimelia</taxon>
    </lineage>
</organism>
<gene>
    <name evidence="1" type="ORF">GCM10010201_30460</name>
</gene>
<comment type="caution">
    <text evidence="1">The sequence shown here is derived from an EMBL/GenBank/DDBJ whole genome shotgun (WGS) entry which is preliminary data.</text>
</comment>
<reference evidence="2" key="1">
    <citation type="journal article" date="2019" name="Int. J. Syst. Evol. Microbiol.">
        <title>The Global Catalogue of Microorganisms (GCM) 10K type strain sequencing project: providing services to taxonomists for standard genome sequencing and annotation.</title>
        <authorList>
            <consortium name="The Broad Institute Genomics Platform"/>
            <consortium name="The Broad Institute Genome Sequencing Center for Infectious Disease"/>
            <person name="Wu L."/>
            <person name="Ma J."/>
        </authorList>
    </citation>
    <scope>NUCLEOTIDE SEQUENCE [LARGE SCALE GENOMIC DNA]</scope>
    <source>
        <strain evidence="2">JCM 3367</strain>
    </source>
</reference>
<proteinExistence type="predicted"/>
<evidence type="ECO:0000313" key="1">
    <source>
        <dbReference type="EMBL" id="GAA2529186.1"/>
    </source>
</evidence>
<dbReference type="RefSeq" id="WP_344173629.1">
    <property type="nucleotide sequence ID" value="NZ_BAAARY010000016.1"/>
</dbReference>
<evidence type="ECO:0008006" key="3">
    <source>
        <dbReference type="Google" id="ProtNLM"/>
    </source>
</evidence>
<protein>
    <recommendedName>
        <fullName evidence="3">Squalene cyclase C-terminal domain-containing protein</fullName>
    </recommendedName>
</protein>
<keyword evidence="2" id="KW-1185">Reference proteome</keyword>